<evidence type="ECO:0000313" key="2">
    <source>
        <dbReference type="Proteomes" id="UP001159427"/>
    </source>
</evidence>
<keyword evidence="2" id="KW-1185">Reference proteome</keyword>
<accession>A0ABN8S4G1</accession>
<comment type="caution">
    <text evidence="1">The sequence shown here is derived from an EMBL/GenBank/DDBJ whole genome shotgun (WGS) entry which is preliminary data.</text>
</comment>
<reference evidence="1 2" key="1">
    <citation type="submission" date="2022-05" db="EMBL/GenBank/DDBJ databases">
        <authorList>
            <consortium name="Genoscope - CEA"/>
            <person name="William W."/>
        </authorList>
    </citation>
    <scope>NUCLEOTIDE SEQUENCE [LARGE SCALE GENOMIC DNA]</scope>
</reference>
<evidence type="ECO:0000313" key="1">
    <source>
        <dbReference type="EMBL" id="CAH3186458.1"/>
    </source>
</evidence>
<proteinExistence type="predicted"/>
<sequence length="347" mass="39541">MHSEHQDFRRRLWRLFDRKGKAIKYVMLEYSFKDGKRPSEIYDTVLEEKGGLMKAESLSSLPLHSQAANFKSAQKEDSQKDELWAIANLAKKEVSNGTPFVRYIDCCTGNVFLADDRQLDDLQRFCTNPQHFGVLGVDTVFNCGNFYATPTTYPHLLLIDKTTLKSPTMAKPALRNVLAVGSNGDSKIFNGMKQQFPASTWVLCQKHVEDNLRRYLTSIGITGNDQQLFIGDIFGDIQQRKSGLSDSVAGMQFGKRLKAAKDRWDQKERSIRNELEVDPDVWFHQMTPLQRQQNLDKLMSTEVKLPESQLQDDAERTGTLESHILWFKKTEFQPNLSSLAVRGGPSV</sequence>
<organism evidence="1 2">
    <name type="scientific">Porites evermanni</name>
    <dbReference type="NCBI Taxonomy" id="104178"/>
    <lineage>
        <taxon>Eukaryota</taxon>
        <taxon>Metazoa</taxon>
        <taxon>Cnidaria</taxon>
        <taxon>Anthozoa</taxon>
        <taxon>Hexacorallia</taxon>
        <taxon>Scleractinia</taxon>
        <taxon>Fungiina</taxon>
        <taxon>Poritidae</taxon>
        <taxon>Porites</taxon>
    </lineage>
</organism>
<dbReference type="Proteomes" id="UP001159427">
    <property type="component" value="Unassembled WGS sequence"/>
</dbReference>
<name>A0ABN8S4G1_9CNID</name>
<gene>
    <name evidence="1" type="ORF">PEVE_00016889</name>
</gene>
<protein>
    <recommendedName>
        <fullName evidence="3">MULE transposase domain-containing protein</fullName>
    </recommendedName>
</protein>
<dbReference type="EMBL" id="CALNXI010002336">
    <property type="protein sequence ID" value="CAH3186458.1"/>
    <property type="molecule type" value="Genomic_DNA"/>
</dbReference>
<evidence type="ECO:0008006" key="3">
    <source>
        <dbReference type="Google" id="ProtNLM"/>
    </source>
</evidence>